<gene>
    <name evidence="2" type="ORF">SAMN05661086_01063</name>
</gene>
<dbReference type="RefSeq" id="WP_092559657.1">
    <property type="nucleotide sequence ID" value="NZ_FOYZ01000003.1"/>
</dbReference>
<dbReference type="EMBL" id="FOYZ01000003">
    <property type="protein sequence ID" value="SFR69161.1"/>
    <property type="molecule type" value="Genomic_DNA"/>
</dbReference>
<sequence>MASYVQFLNVGFGIINNTKEVESWDIKTAMEEALLMDNPDTDVRIIGFRFYDLDPVTNHVSKRSGIYYLDGEVFYYPKVDNDILNFLKTMNKEFQKNQRIIKIQKPYTLVYPFESDDTIVDVKPFLAKIKAKKAEEQLDRMKEEIEEYKNNLLEALRKIEDAIETNAFNTIPLLDSPYSEATKTLNIMNDGGNFNKHIEYLRNKRVEIMNLERTMNETGGVQ</sequence>
<evidence type="ECO:0000313" key="3">
    <source>
        <dbReference type="Proteomes" id="UP000199659"/>
    </source>
</evidence>
<dbReference type="Proteomes" id="UP000199659">
    <property type="component" value="Unassembled WGS sequence"/>
</dbReference>
<keyword evidence="1" id="KW-0175">Coiled coil</keyword>
<dbReference type="AlphaFoldDB" id="A0A1I6IRC0"/>
<evidence type="ECO:0000256" key="1">
    <source>
        <dbReference type="SAM" id="Coils"/>
    </source>
</evidence>
<organism evidence="2 3">
    <name type="scientific">Anaeromicropila populeti</name>
    <dbReference type="NCBI Taxonomy" id="37658"/>
    <lineage>
        <taxon>Bacteria</taxon>
        <taxon>Bacillati</taxon>
        <taxon>Bacillota</taxon>
        <taxon>Clostridia</taxon>
        <taxon>Lachnospirales</taxon>
        <taxon>Lachnospiraceae</taxon>
        <taxon>Anaeromicropila</taxon>
    </lineage>
</organism>
<proteinExistence type="predicted"/>
<evidence type="ECO:0000313" key="2">
    <source>
        <dbReference type="EMBL" id="SFR69161.1"/>
    </source>
</evidence>
<dbReference type="OrthoDB" id="2037105at2"/>
<keyword evidence="3" id="KW-1185">Reference proteome</keyword>
<feature type="coiled-coil region" evidence="1">
    <location>
        <begin position="131"/>
        <end position="165"/>
    </location>
</feature>
<protein>
    <submittedName>
        <fullName evidence="2">Uncharacterized protein</fullName>
    </submittedName>
</protein>
<accession>A0A1I6IRC0</accession>
<reference evidence="2 3" key="1">
    <citation type="submission" date="2016-10" db="EMBL/GenBank/DDBJ databases">
        <authorList>
            <person name="de Groot N.N."/>
        </authorList>
    </citation>
    <scope>NUCLEOTIDE SEQUENCE [LARGE SCALE GENOMIC DNA]</scope>
    <source>
        <strain evidence="2 3">743A</strain>
    </source>
</reference>
<name>A0A1I6IRC0_9FIRM</name>